<evidence type="ECO:0008006" key="4">
    <source>
        <dbReference type="Google" id="ProtNLM"/>
    </source>
</evidence>
<evidence type="ECO:0000256" key="1">
    <source>
        <dbReference type="SAM" id="MobiDB-lite"/>
    </source>
</evidence>
<name>A0ABV1T0W2_9ACTN</name>
<dbReference type="Proteomes" id="UP001496720">
    <property type="component" value="Unassembled WGS sequence"/>
</dbReference>
<proteinExistence type="predicted"/>
<sequence>MQSGQEPLERARAVYEDHVRECRFCAGRGAMCQASKILRRTYNNLLRAAGPRAESVGPQASAPPAPAPALPASDPAHEPGPGTAPVTAPEGAS</sequence>
<dbReference type="RefSeq" id="WP_352149061.1">
    <property type="nucleotide sequence ID" value="NZ_JBEOZY010000028.1"/>
</dbReference>
<gene>
    <name evidence="2" type="ORF">ABT188_24235</name>
</gene>
<protein>
    <recommendedName>
        <fullName evidence="4">Zf-HC2 domain-containing protein</fullName>
    </recommendedName>
</protein>
<reference evidence="2 3" key="1">
    <citation type="submission" date="2024-06" db="EMBL/GenBank/DDBJ databases">
        <title>The Natural Products Discovery Center: Release of the First 8490 Sequenced Strains for Exploring Actinobacteria Biosynthetic Diversity.</title>
        <authorList>
            <person name="Kalkreuter E."/>
            <person name="Kautsar S.A."/>
            <person name="Yang D."/>
            <person name="Bader C.D."/>
            <person name="Teijaro C.N."/>
            <person name="Fluegel L."/>
            <person name="Davis C.M."/>
            <person name="Simpson J.R."/>
            <person name="Lauterbach L."/>
            <person name="Steele A.D."/>
            <person name="Gui C."/>
            <person name="Meng S."/>
            <person name="Li G."/>
            <person name="Viehrig K."/>
            <person name="Ye F."/>
            <person name="Su P."/>
            <person name="Kiefer A.F."/>
            <person name="Nichols A."/>
            <person name="Cepeda A.J."/>
            <person name="Yan W."/>
            <person name="Fan B."/>
            <person name="Jiang Y."/>
            <person name="Adhikari A."/>
            <person name="Zheng C.-J."/>
            <person name="Schuster L."/>
            <person name="Cowan T.M."/>
            <person name="Smanski M.J."/>
            <person name="Chevrette M.G."/>
            <person name="De Carvalho L.P.S."/>
            <person name="Shen B."/>
        </authorList>
    </citation>
    <scope>NUCLEOTIDE SEQUENCE [LARGE SCALE GENOMIC DNA]</scope>
    <source>
        <strain evidence="2 3">NPDC001615</strain>
    </source>
</reference>
<comment type="caution">
    <text evidence="2">The sequence shown here is derived from an EMBL/GenBank/DDBJ whole genome shotgun (WGS) entry which is preliminary data.</text>
</comment>
<feature type="region of interest" description="Disordered" evidence="1">
    <location>
        <begin position="52"/>
        <end position="93"/>
    </location>
</feature>
<evidence type="ECO:0000313" key="2">
    <source>
        <dbReference type="EMBL" id="MER6167618.1"/>
    </source>
</evidence>
<keyword evidence="3" id="KW-1185">Reference proteome</keyword>
<organism evidence="2 3">
    <name type="scientific">Streptomyces violaceorubidus</name>
    <dbReference type="NCBI Taxonomy" id="284042"/>
    <lineage>
        <taxon>Bacteria</taxon>
        <taxon>Bacillati</taxon>
        <taxon>Actinomycetota</taxon>
        <taxon>Actinomycetes</taxon>
        <taxon>Kitasatosporales</taxon>
        <taxon>Streptomycetaceae</taxon>
        <taxon>Streptomyces</taxon>
    </lineage>
</organism>
<accession>A0ABV1T0W2</accession>
<dbReference type="EMBL" id="JBEOZY010000028">
    <property type="protein sequence ID" value="MER6167618.1"/>
    <property type="molecule type" value="Genomic_DNA"/>
</dbReference>
<evidence type="ECO:0000313" key="3">
    <source>
        <dbReference type="Proteomes" id="UP001496720"/>
    </source>
</evidence>